<dbReference type="SUPFAM" id="SSF46785">
    <property type="entry name" value="Winged helix' DNA-binding domain"/>
    <property type="match status" value="1"/>
</dbReference>
<evidence type="ECO:0000313" key="1">
    <source>
        <dbReference type="EMBL" id="KHS42056.1"/>
    </source>
</evidence>
<dbReference type="InterPro" id="IPR036390">
    <property type="entry name" value="WH_DNA-bd_sf"/>
</dbReference>
<dbReference type="InterPro" id="IPR036388">
    <property type="entry name" value="WH-like_DNA-bd_sf"/>
</dbReference>
<dbReference type="Proteomes" id="UP000031338">
    <property type="component" value="Unassembled WGS sequence"/>
</dbReference>
<keyword evidence="2" id="KW-1185">Reference proteome</keyword>
<comment type="caution">
    <text evidence="1">The sequence shown here is derived from an EMBL/GenBank/DDBJ whole genome shotgun (WGS) entry which is preliminary data.</text>
</comment>
<name>A0A0B8ZUY4_9SPHN</name>
<gene>
    <name evidence="1" type="ORF">NJ75_04422</name>
</gene>
<dbReference type="EMBL" id="JRVC01000033">
    <property type="protein sequence ID" value="KHS42056.1"/>
    <property type="molecule type" value="Genomic_DNA"/>
</dbReference>
<organism evidence="1 2">
    <name type="scientific">Novosphingobium subterraneum</name>
    <dbReference type="NCBI Taxonomy" id="48936"/>
    <lineage>
        <taxon>Bacteria</taxon>
        <taxon>Pseudomonadati</taxon>
        <taxon>Pseudomonadota</taxon>
        <taxon>Alphaproteobacteria</taxon>
        <taxon>Sphingomonadales</taxon>
        <taxon>Sphingomonadaceae</taxon>
        <taxon>Novosphingobium</taxon>
    </lineage>
</organism>
<accession>A0A0B8ZUY4</accession>
<dbReference type="PATRIC" id="fig|48936.3.peg.4461"/>
<dbReference type="Gene3D" id="1.10.10.10">
    <property type="entry name" value="Winged helix-like DNA-binding domain superfamily/Winged helix DNA-binding domain"/>
    <property type="match status" value="1"/>
</dbReference>
<sequence length="118" mass="13898">MENDEDLLRMAIAYRAHLRLRERVICRQASCKPAWSMLLELLIAQLSKETMHIRTLTRAARIKDTTALRWIDWLHGHQLIERHPDPHNRLRVIIRLSIEGRKVVKAMLFDMAARLNGL</sequence>
<reference evidence="1 2" key="1">
    <citation type="submission" date="2014-10" db="EMBL/GenBank/DDBJ databases">
        <title>Draft genome sequence of Novosphingobium subterraneum DSM 12447.</title>
        <authorList>
            <person name="Gan H.M."/>
            <person name="Gan H.Y."/>
            <person name="Savka M.A."/>
        </authorList>
    </citation>
    <scope>NUCLEOTIDE SEQUENCE [LARGE SCALE GENOMIC DNA]</scope>
    <source>
        <strain evidence="1 2">DSM 12447</strain>
    </source>
</reference>
<dbReference type="RefSeq" id="WP_156135931.1">
    <property type="nucleotide sequence ID" value="NZ_JBNNWK010000026.1"/>
</dbReference>
<protein>
    <submittedName>
        <fullName evidence="1">MarR family transcriptional regulator</fullName>
    </submittedName>
</protein>
<dbReference type="STRING" id="48936.NJ75_04422"/>
<dbReference type="AlphaFoldDB" id="A0A0B8ZUY4"/>
<evidence type="ECO:0000313" key="2">
    <source>
        <dbReference type="Proteomes" id="UP000031338"/>
    </source>
</evidence>
<proteinExistence type="predicted"/>